<dbReference type="AlphaFoldDB" id="A0A075IAG4"/>
<dbReference type="InterPro" id="IPR024757">
    <property type="entry name" value="FtsZ_C"/>
</dbReference>
<evidence type="ECO:0000256" key="3">
    <source>
        <dbReference type="ARBA" id="ARBA00023210"/>
    </source>
</evidence>
<dbReference type="GO" id="GO:0051301">
    <property type="term" value="P:cell division"/>
    <property type="evidence" value="ECO:0007669"/>
    <property type="project" value="UniProtKB-KW"/>
</dbReference>
<dbReference type="GO" id="GO:0005737">
    <property type="term" value="C:cytoplasm"/>
    <property type="evidence" value="ECO:0007669"/>
    <property type="project" value="TreeGrafter"/>
</dbReference>
<keyword evidence="2" id="KW-0342">GTP-binding</keyword>
<protein>
    <submittedName>
        <fullName evidence="6">Cell division protein (FtsZ)</fullName>
    </submittedName>
</protein>
<reference evidence="6" key="1">
    <citation type="journal article" date="2014" name="Genome Biol. Evol.">
        <title>Pangenome evidence for extensive interdomain horizontal transfer affecting lineage core and shell genes in uncultured planktonic thaumarchaeota and euryarchaeota.</title>
        <authorList>
            <person name="Deschamps P."/>
            <person name="Zivanovic Y."/>
            <person name="Moreira D."/>
            <person name="Rodriguez-Valera F."/>
            <person name="Lopez-Garcia P."/>
        </authorList>
    </citation>
    <scope>NUCLEOTIDE SEQUENCE</scope>
</reference>
<dbReference type="SMART" id="SM00865">
    <property type="entry name" value="Tubulin_C"/>
    <property type="match status" value="1"/>
</dbReference>
<dbReference type="InterPro" id="IPR003008">
    <property type="entry name" value="Tubulin_FtsZ_GTPase"/>
</dbReference>
<proteinExistence type="predicted"/>
<evidence type="ECO:0000313" key="6">
    <source>
        <dbReference type="EMBL" id="AIF25686.1"/>
    </source>
</evidence>
<keyword evidence="6" id="KW-0132">Cell division</keyword>
<dbReference type="PRINTS" id="PR00423">
    <property type="entry name" value="CELLDVISFTSZ"/>
</dbReference>
<keyword evidence="3" id="KW-0717">Septation</keyword>
<dbReference type="SUPFAM" id="SSF55307">
    <property type="entry name" value="Tubulin C-terminal domain-like"/>
    <property type="match status" value="1"/>
</dbReference>
<organism evidence="6">
    <name type="scientific">uncultured marine group II/III euryarchaeote SAT1000_53_H10</name>
    <dbReference type="NCBI Taxonomy" id="1456590"/>
    <lineage>
        <taxon>Archaea</taxon>
        <taxon>Methanobacteriati</taxon>
        <taxon>Methanobacteriota</taxon>
        <taxon>environmental samples</taxon>
    </lineage>
</organism>
<dbReference type="InterPro" id="IPR036525">
    <property type="entry name" value="Tubulin/FtsZ_GTPase_sf"/>
</dbReference>
<evidence type="ECO:0000259" key="4">
    <source>
        <dbReference type="SMART" id="SM00864"/>
    </source>
</evidence>
<dbReference type="InterPro" id="IPR045061">
    <property type="entry name" value="FtsZ/CetZ"/>
</dbReference>
<dbReference type="PANTHER" id="PTHR30314">
    <property type="entry name" value="CELL DIVISION PROTEIN FTSZ-RELATED"/>
    <property type="match status" value="1"/>
</dbReference>
<gene>
    <name evidence="6" type="primary">ftsZ</name>
</gene>
<dbReference type="SUPFAM" id="SSF52490">
    <property type="entry name" value="Tubulin nucleotide-binding domain-like"/>
    <property type="match status" value="1"/>
</dbReference>
<feature type="domain" description="Tubulin/FtsZ 2-layer sandwich" evidence="5">
    <location>
        <begin position="235"/>
        <end position="348"/>
    </location>
</feature>
<dbReference type="GO" id="GO:0005525">
    <property type="term" value="F:GTP binding"/>
    <property type="evidence" value="ECO:0007669"/>
    <property type="project" value="UniProtKB-KW"/>
</dbReference>
<accession>A0A075IAG4</accession>
<dbReference type="Pfam" id="PF12327">
    <property type="entry name" value="FtsZ_C"/>
    <property type="match status" value="1"/>
</dbReference>
<dbReference type="InterPro" id="IPR008280">
    <property type="entry name" value="Tub_FtsZ_C"/>
</dbReference>
<evidence type="ECO:0000256" key="2">
    <source>
        <dbReference type="ARBA" id="ARBA00023134"/>
    </source>
</evidence>
<dbReference type="SMART" id="SM00864">
    <property type="entry name" value="Tubulin"/>
    <property type="match status" value="1"/>
</dbReference>
<evidence type="ECO:0000256" key="1">
    <source>
        <dbReference type="ARBA" id="ARBA00022741"/>
    </source>
</evidence>
<sequence>MTECWRLSPTMLGHVTRGGDISDISPMTKHILNGPRCERSLMDEGAILIAGVGGIGCIWAERAHSRCQDLSDLLLIDADENSFAGAPAAHCLHLDAGGDGRGTAALPALAAHRLRDGLNSINPLLEQAELIIIMTGLGGGMGSGASAELAALSKEAECLVLTIAGLPFAEQPLRSSIAEAAMPALEDNSHVCVRVSMERLAWQARYREADWRTGSGWIEELIEGLVTTLAKVGKINLDLMDLRTVINRPGNATLIVGTGTTEKPEQVVSKASRSPLSELSVDGAKGCMIQVEGGPDMTLGHLNEVTEAFVSTLDPDCQVILGARASDEMVGRIRLVAVVSGIYSGQVD</sequence>
<dbReference type="Pfam" id="PF00091">
    <property type="entry name" value="Tubulin"/>
    <property type="match status" value="1"/>
</dbReference>
<dbReference type="InterPro" id="IPR018316">
    <property type="entry name" value="Tubulin/FtsZ_2-layer-sand-dom"/>
</dbReference>
<dbReference type="PANTHER" id="PTHR30314:SF3">
    <property type="entry name" value="MITOCHONDRIAL DIVISION PROTEIN FSZA"/>
    <property type="match status" value="1"/>
</dbReference>
<dbReference type="GO" id="GO:0032153">
    <property type="term" value="C:cell division site"/>
    <property type="evidence" value="ECO:0007669"/>
    <property type="project" value="TreeGrafter"/>
</dbReference>
<evidence type="ECO:0000259" key="5">
    <source>
        <dbReference type="SMART" id="SM00865"/>
    </source>
</evidence>
<name>A0A075IAG4_9EURY</name>
<feature type="domain" description="Tubulin/FtsZ GTPase" evidence="4">
    <location>
        <begin position="46"/>
        <end position="233"/>
    </location>
</feature>
<dbReference type="GO" id="GO:0003924">
    <property type="term" value="F:GTPase activity"/>
    <property type="evidence" value="ECO:0007669"/>
    <property type="project" value="InterPro"/>
</dbReference>
<dbReference type="EMBL" id="KF901297">
    <property type="protein sequence ID" value="AIF25686.1"/>
    <property type="molecule type" value="Genomic_DNA"/>
</dbReference>
<keyword evidence="1" id="KW-0547">Nucleotide-binding</keyword>
<dbReference type="Gene3D" id="3.40.50.1440">
    <property type="entry name" value="Tubulin/FtsZ, GTPase domain"/>
    <property type="match status" value="1"/>
</dbReference>
<keyword evidence="3" id="KW-0131">Cell cycle</keyword>